<sequence>MLHSSRAALSCSVMSRACGKSVPSPALPNSCLLYGPPPPSKSSLVFPKDGLVPRGRFMSLPGNFLIGTGSSPGSPQISCGLRQGEEYAPSPASRGSDRSRAKPGVKVCAPVSIRET</sequence>
<organism evidence="3 4">
    <name type="scientific">Marmota monax</name>
    <name type="common">Woodchuck</name>
    <dbReference type="NCBI Taxonomy" id="9995"/>
    <lineage>
        <taxon>Eukaryota</taxon>
        <taxon>Metazoa</taxon>
        <taxon>Chordata</taxon>
        <taxon>Craniata</taxon>
        <taxon>Vertebrata</taxon>
        <taxon>Euteleostomi</taxon>
        <taxon>Mammalia</taxon>
        <taxon>Eutheria</taxon>
        <taxon>Euarchontoglires</taxon>
        <taxon>Glires</taxon>
        <taxon>Rodentia</taxon>
        <taxon>Sciuromorpha</taxon>
        <taxon>Sciuridae</taxon>
        <taxon>Xerinae</taxon>
        <taxon>Marmotini</taxon>
        <taxon>Marmota</taxon>
    </lineage>
</organism>
<evidence type="ECO:0000313" key="3">
    <source>
        <dbReference type="EMBL" id="VTJ65008.1"/>
    </source>
</evidence>
<dbReference type="Proteomes" id="UP000335636">
    <property type="component" value="Unassembled WGS sequence"/>
</dbReference>
<evidence type="ECO:0000313" key="4">
    <source>
        <dbReference type="Proteomes" id="UP000335636"/>
    </source>
</evidence>
<feature type="region of interest" description="Disordered" evidence="1">
    <location>
        <begin position="74"/>
        <end position="116"/>
    </location>
</feature>
<evidence type="ECO:0000313" key="2">
    <source>
        <dbReference type="EMBL" id="KAF7475242.1"/>
    </source>
</evidence>
<keyword evidence="4" id="KW-1185">Reference proteome</keyword>
<evidence type="ECO:0000256" key="1">
    <source>
        <dbReference type="SAM" id="MobiDB-lite"/>
    </source>
</evidence>
<gene>
    <name evidence="2" type="ORF">GHT09_013932</name>
    <name evidence="3" type="ORF">MONAX_5E032460</name>
</gene>
<name>A0A5E4B5N7_MARMO</name>
<reference evidence="2" key="2">
    <citation type="submission" date="2020-08" db="EMBL/GenBank/DDBJ databases">
        <authorList>
            <person name="Shumante A."/>
            <person name="Zimin A.V."/>
            <person name="Puiu D."/>
            <person name="Salzberg S.L."/>
        </authorList>
    </citation>
    <scope>NUCLEOTIDE SEQUENCE</scope>
    <source>
        <strain evidence="2">WC2-LM</strain>
        <tissue evidence="2">Liver</tissue>
    </source>
</reference>
<dbReference type="EMBL" id="WJEC01003292">
    <property type="protein sequence ID" value="KAF7475242.1"/>
    <property type="molecule type" value="Genomic_DNA"/>
</dbReference>
<accession>A0A5E4B5N7</accession>
<dbReference type="EMBL" id="CABDUW010000291">
    <property type="protein sequence ID" value="VTJ65008.1"/>
    <property type="molecule type" value="Genomic_DNA"/>
</dbReference>
<protein>
    <submittedName>
        <fullName evidence="3">Uncharacterized protein</fullName>
    </submittedName>
</protein>
<dbReference type="AlphaFoldDB" id="A0A5E4B5N7"/>
<proteinExistence type="predicted"/>
<reference evidence="3 4" key="1">
    <citation type="submission" date="2019-04" db="EMBL/GenBank/DDBJ databases">
        <authorList>
            <person name="Alioto T."/>
            <person name="Alioto T."/>
        </authorList>
    </citation>
    <scope>NUCLEOTIDE SEQUENCE [LARGE SCALE GENOMIC DNA]</scope>
</reference>
<dbReference type="Proteomes" id="UP000662637">
    <property type="component" value="Unassembled WGS sequence"/>
</dbReference>